<name>A0A4U7AY92_9PEZI</name>
<gene>
    <name evidence="1" type="ORF">C1H76_5525</name>
</gene>
<evidence type="ECO:0000313" key="1">
    <source>
        <dbReference type="EMBL" id="TKX22235.1"/>
    </source>
</evidence>
<comment type="caution">
    <text evidence="1">The sequence shown here is derived from an EMBL/GenBank/DDBJ whole genome shotgun (WGS) entry which is preliminary data.</text>
</comment>
<organism evidence="1 2">
    <name type="scientific">Elsinoe australis</name>
    <dbReference type="NCBI Taxonomy" id="40998"/>
    <lineage>
        <taxon>Eukaryota</taxon>
        <taxon>Fungi</taxon>
        <taxon>Dikarya</taxon>
        <taxon>Ascomycota</taxon>
        <taxon>Pezizomycotina</taxon>
        <taxon>Dothideomycetes</taxon>
        <taxon>Dothideomycetidae</taxon>
        <taxon>Myriangiales</taxon>
        <taxon>Elsinoaceae</taxon>
        <taxon>Elsinoe</taxon>
    </lineage>
</organism>
<dbReference type="EMBL" id="PTQR01000068">
    <property type="protein sequence ID" value="TKX22235.1"/>
    <property type="molecule type" value="Genomic_DNA"/>
</dbReference>
<accession>A0A4U7AY92</accession>
<protein>
    <submittedName>
        <fullName evidence="1">Uncharacterized protein</fullName>
    </submittedName>
</protein>
<proteinExistence type="predicted"/>
<evidence type="ECO:0000313" key="2">
    <source>
        <dbReference type="Proteomes" id="UP000308133"/>
    </source>
</evidence>
<reference evidence="1 2" key="1">
    <citation type="submission" date="2018-02" db="EMBL/GenBank/DDBJ databases">
        <title>Draft genome sequences of Elsinoe sp., causing black scab on jojoba.</title>
        <authorList>
            <person name="Stodart B."/>
            <person name="Jeffress S."/>
            <person name="Ash G."/>
            <person name="Arun Chinnappa K."/>
        </authorList>
    </citation>
    <scope>NUCLEOTIDE SEQUENCE [LARGE SCALE GENOMIC DNA]</scope>
    <source>
        <strain evidence="1 2">Hillstone_2</strain>
    </source>
</reference>
<sequence>MTVLLALPFTCKITYQETLTAMLRTIIFHFHLDIDGNSALSLLPQEYLTRLRQVYISVIDWISDDESGDSEANPTERAEWDRLIGVIVKFSPRANL</sequence>
<dbReference type="Proteomes" id="UP000308133">
    <property type="component" value="Unassembled WGS sequence"/>
</dbReference>
<dbReference type="AlphaFoldDB" id="A0A4U7AY92"/>